<dbReference type="InterPro" id="IPR002597">
    <property type="entry name" value="Herpes_env"/>
</dbReference>
<dbReference type="EMBL" id="EU863272">
    <property type="protein sequence ID" value="ACG63561.1"/>
    <property type="molecule type" value="Genomic_DNA"/>
</dbReference>
<proteinExistence type="inferred from homology"/>
<evidence type="ECO:0000256" key="7">
    <source>
        <dbReference type="RuleBase" id="RU364029"/>
    </source>
</evidence>
<reference evidence="8" key="2">
    <citation type="journal article" date="2011" name="Arch. Virol.">
        <title>A novel gammaherpesvirus isolated from a black-tailed prairie dog (Cynomys ludovicianus).</title>
        <authorList>
            <person name="Nagamine B."/>
            <person name="Jones L."/>
            <person name="Tellgren-Roth C."/>
            <person name="Cavender J."/>
            <person name="Bratanich A.C."/>
        </authorList>
    </citation>
    <scope>NUCLEOTIDE SEQUENCE</scope>
</reference>
<keyword evidence="2 7" id="KW-1048">Host nucleus</keyword>
<comment type="similarity">
    <text evidence="1 7">Belongs to the herpesviridae UL32 protein family.</text>
</comment>
<evidence type="ECO:0000256" key="6">
    <source>
        <dbReference type="ARBA" id="ARBA00023200"/>
    </source>
</evidence>
<dbReference type="Pfam" id="PF01673">
    <property type="entry name" value="Herpes_env"/>
    <property type="match status" value="1"/>
</dbReference>
<keyword evidence="5" id="KW-0862">Zinc</keyword>
<dbReference type="GO" id="GO:0030430">
    <property type="term" value="C:host cell cytoplasm"/>
    <property type="evidence" value="ECO:0007669"/>
    <property type="project" value="UniProtKB-SubCell"/>
</dbReference>
<comment type="subcellular location">
    <subcellularLocation>
        <location evidence="7">Host cytoplasm</location>
    </subcellularLocation>
    <subcellularLocation>
        <location evidence="7">Host nucleus</location>
    </subcellularLocation>
</comment>
<dbReference type="GO" id="GO:0019031">
    <property type="term" value="C:viral envelope"/>
    <property type="evidence" value="ECO:0007669"/>
    <property type="project" value="InterPro"/>
</dbReference>
<accession>B5ANH7</accession>
<evidence type="ECO:0000256" key="4">
    <source>
        <dbReference type="ARBA" id="ARBA00022771"/>
    </source>
</evidence>
<evidence type="ECO:0000256" key="3">
    <source>
        <dbReference type="ARBA" id="ARBA00022723"/>
    </source>
</evidence>
<dbReference type="GO" id="GO:0008270">
    <property type="term" value="F:zinc ion binding"/>
    <property type="evidence" value="ECO:0007669"/>
    <property type="project" value="UniProtKB-KW"/>
</dbReference>
<dbReference type="GO" id="GO:0042025">
    <property type="term" value="C:host cell nucleus"/>
    <property type="evidence" value="ECO:0007669"/>
    <property type="project" value="UniProtKB-SubCell"/>
</dbReference>
<evidence type="ECO:0000256" key="2">
    <source>
        <dbReference type="ARBA" id="ARBA00022562"/>
    </source>
</evidence>
<reference evidence="8" key="1">
    <citation type="submission" date="2008-07" db="EMBL/GenBank/DDBJ databases">
        <authorList>
            <person name="Nagamine B.S."/>
            <person name="Bratanich A.C."/>
        </authorList>
    </citation>
    <scope>NUCLEOTIDE SEQUENCE</scope>
</reference>
<name>B5ANH7_9GAMA</name>
<sequence>CIQSSLATGLFLKPDNSCPILETLVCLFKCIQINRPSKTLTLDIVKELDSQLKKHKISTVSVYHTLNLYP</sequence>
<feature type="non-terminal residue" evidence="8">
    <location>
        <position position="1"/>
    </location>
</feature>
<keyword evidence="6 7" id="KW-1035">Host cytoplasm</keyword>
<dbReference type="PROSITE" id="PS51988">
    <property type="entry name" value="HERPESVIRUS_UL32"/>
    <property type="match status" value="1"/>
</dbReference>
<evidence type="ECO:0000256" key="5">
    <source>
        <dbReference type="ARBA" id="ARBA00022833"/>
    </source>
</evidence>
<protein>
    <recommendedName>
        <fullName evidence="7">Packaging protein UL32</fullName>
    </recommendedName>
</protein>
<evidence type="ECO:0000256" key="1">
    <source>
        <dbReference type="ARBA" id="ARBA00005235"/>
    </source>
</evidence>
<keyword evidence="3" id="KW-0479">Metal-binding</keyword>
<keyword evidence="4" id="KW-0863">Zinc-finger</keyword>
<comment type="function">
    <text evidence="7">Plays a role in efficient localization of neo-synthesized capsids to nuclear replication compartments, thereby controlling cleavage and packaging of virus genomic DNA.</text>
</comment>
<evidence type="ECO:0000313" key="8">
    <source>
        <dbReference type="EMBL" id="ACG63561.1"/>
    </source>
</evidence>
<organism evidence="8">
    <name type="scientific">Cynomys herpesvirus</name>
    <dbReference type="NCBI Taxonomy" id="550803"/>
    <lineage>
        <taxon>Viruses</taxon>
        <taxon>Duplodnaviria</taxon>
        <taxon>Heunggongvirae</taxon>
        <taxon>Peploviricota</taxon>
        <taxon>Herviviricetes</taxon>
        <taxon>Herpesvirales</taxon>
        <taxon>Orthoherpesviridae</taxon>
        <taxon>Gammaherpesvirinae</taxon>
    </lineage>
</organism>